<sequence>MVVISASVCTKTGKAILSRQFMDMSRSRIEGLLASFPKLIDNNEQHTFVETDSVRYVYQPLEELFMTLNLFVRAISDYCHTINTHEIEEMAFELSSVFDEIVNLGYREYVSIQQLRTISEMESHEEKLAAEIEKNKEKEAKELLNRKAKSLEMQRKEMQKKMASGGGMGFGSNMGFGGNSSGFGSHKNNNNVNDLVSQMQDEVSNQVIAEQMAVSNNEPATPTEPVHAIISEKISLAATHDGGLENLEIKGDMILRISDANSTHLRIQLDNSFNRNFQFKTHPQVDKRLFNTESVIALKDPSKPFPVGTPLGILKWRFATRDESFIPLSIKYKSDKYLKYLYDCEINSLINCWPTPNVNGSCDVNIEYELEVPNITLNNVSIIIPYPGMGNPTVGEVDGSYNINHQNRYVEWQIPIIDADNRSGSMEFSVQGNDANSFFPVRVNFTSHQSFSNIHIADIQHVENGSSVNYSHETRLMPDNYIIMNSYKS</sequence>
<dbReference type="PANTHER" id="PTHR10121:SF0">
    <property type="entry name" value="COATOMER SUBUNIT DELTA"/>
    <property type="match status" value="1"/>
</dbReference>
<evidence type="ECO:0000313" key="15">
    <source>
        <dbReference type="Proteomes" id="UP000193920"/>
    </source>
</evidence>
<evidence type="ECO:0000256" key="8">
    <source>
        <dbReference type="ARBA" id="ARBA00023136"/>
    </source>
</evidence>
<evidence type="ECO:0000256" key="10">
    <source>
        <dbReference type="RuleBase" id="RU364018"/>
    </source>
</evidence>
<dbReference type="Gene3D" id="2.60.40.1170">
    <property type="entry name" value="Mu homology domain, subdomain B"/>
    <property type="match status" value="2"/>
</dbReference>
<accession>A0A1Y2A8S4</accession>
<protein>
    <recommendedName>
        <fullName evidence="10">Coatomer subunit delta</fullName>
    </recommendedName>
</protein>
<evidence type="ECO:0000256" key="4">
    <source>
        <dbReference type="ARBA" id="ARBA00022490"/>
    </source>
</evidence>
<evidence type="ECO:0000259" key="13">
    <source>
        <dbReference type="PROSITE" id="PS51072"/>
    </source>
</evidence>
<evidence type="ECO:0000256" key="9">
    <source>
        <dbReference type="ARBA" id="ARBA00023329"/>
    </source>
</evidence>
<evidence type="ECO:0000256" key="11">
    <source>
        <dbReference type="RuleBase" id="RU366052"/>
    </source>
</evidence>
<evidence type="ECO:0000256" key="5">
    <source>
        <dbReference type="ARBA" id="ARBA00022892"/>
    </source>
</evidence>
<evidence type="ECO:0000256" key="1">
    <source>
        <dbReference type="ARBA" id="ARBA00010516"/>
    </source>
</evidence>
<evidence type="ECO:0000256" key="7">
    <source>
        <dbReference type="ARBA" id="ARBA00023034"/>
    </source>
</evidence>
<name>A0A1Y2A8S4_9FUNG</name>
<evidence type="ECO:0000256" key="12">
    <source>
        <dbReference type="SAM" id="Coils"/>
    </source>
</evidence>
<evidence type="ECO:0000256" key="6">
    <source>
        <dbReference type="ARBA" id="ARBA00022927"/>
    </source>
</evidence>
<dbReference type="GO" id="GO:0000139">
    <property type="term" value="C:Golgi membrane"/>
    <property type="evidence" value="ECO:0007669"/>
    <property type="project" value="UniProtKB-SubCell"/>
</dbReference>
<comment type="subcellular location">
    <subcellularLocation>
        <location evidence="10 11">Cytoplasm</location>
    </subcellularLocation>
    <subcellularLocation>
        <location evidence="10 11">Cytoplasmic vesicle</location>
        <location evidence="10 11">COPI-coated vesicle membrane</location>
        <topology evidence="10 11">Peripheral membrane protein</topology>
        <orientation evidence="10 11">Cytoplasmic side</orientation>
    </subcellularLocation>
    <subcellularLocation>
        <location evidence="10 11">Golgi apparatus membrane</location>
        <topology evidence="10 11">Peripheral membrane protein</topology>
        <orientation evidence="10 11">Cytoplasmic side</orientation>
    </subcellularLocation>
</comment>
<dbReference type="InterPro" id="IPR027059">
    <property type="entry name" value="Coatomer_dsu"/>
</dbReference>
<keyword evidence="7 10" id="KW-0333">Golgi apparatus</keyword>
<keyword evidence="9 10" id="KW-0968">Cytoplasmic vesicle</keyword>
<keyword evidence="5 10" id="KW-0931">ER-Golgi transport</keyword>
<dbReference type="AlphaFoldDB" id="A0A1Y2A8S4"/>
<dbReference type="FunFam" id="2.60.40.1170:FF:000007">
    <property type="entry name" value="Coatomer subunit delta"/>
    <property type="match status" value="1"/>
</dbReference>
<proteinExistence type="inferred from homology"/>
<dbReference type="Proteomes" id="UP000193920">
    <property type="component" value="Unassembled WGS sequence"/>
</dbReference>
<keyword evidence="4 10" id="KW-0963">Cytoplasm</keyword>
<dbReference type="CDD" id="cd09254">
    <property type="entry name" value="AP_delta-COPI_MHD"/>
    <property type="match status" value="1"/>
</dbReference>
<comment type="caution">
    <text evidence="14">The sequence shown here is derived from an EMBL/GenBank/DDBJ whole genome shotgun (WGS) entry which is preliminary data.</text>
</comment>
<comment type="similarity">
    <text evidence="1 10">Belongs to the adaptor complexes medium subunit family. Delta-COP subfamily.</text>
</comment>
<dbReference type="GO" id="GO:0006888">
    <property type="term" value="P:endoplasmic reticulum to Golgi vesicle-mediated transport"/>
    <property type="evidence" value="ECO:0007669"/>
    <property type="project" value="TreeGrafter"/>
</dbReference>
<dbReference type="PANTHER" id="PTHR10121">
    <property type="entry name" value="COATOMER SUBUNIT DELTA"/>
    <property type="match status" value="1"/>
</dbReference>
<dbReference type="InterPro" id="IPR028565">
    <property type="entry name" value="MHD"/>
</dbReference>
<gene>
    <name evidence="14" type="ORF">LY90DRAFT_517342</name>
</gene>
<keyword evidence="12" id="KW-0175">Coiled coil</keyword>
<comment type="subunit">
    <text evidence="2 10">Oligomeric complex that consists of at least the alpha, beta, beta', gamma, delta, epsilon and zeta subunits.</text>
</comment>
<evidence type="ECO:0000313" key="14">
    <source>
        <dbReference type="EMBL" id="ORY18901.1"/>
    </source>
</evidence>
<dbReference type="CDD" id="cd14830">
    <property type="entry name" value="Delta_COP_N"/>
    <property type="match status" value="1"/>
</dbReference>
<keyword evidence="3 10" id="KW-0813">Transport</keyword>
<dbReference type="GO" id="GO:0015031">
    <property type="term" value="P:protein transport"/>
    <property type="evidence" value="ECO:0007669"/>
    <property type="project" value="UniProtKB-KW"/>
</dbReference>
<comment type="function">
    <text evidence="10">The coatomer is a cytosolic protein complex that binds to dilysine motifs and reversibly associates with Golgi non-clathrin-coated vesicles, which further mediate biosynthetic protein transport from the ER, via the Golgi up to the trans Golgi network. Coatomer complex is required for budding from Golgi membranes, and is essential for the retrograde Golgi-to-ER transport of dilysine-tagged proteins.</text>
</comment>
<dbReference type="Pfam" id="PF00928">
    <property type="entry name" value="Adap_comp_sub"/>
    <property type="match status" value="1"/>
</dbReference>
<dbReference type="InterPro" id="IPR036168">
    <property type="entry name" value="AP2_Mu_C_sf"/>
</dbReference>
<organism evidence="14 15">
    <name type="scientific">Neocallimastix californiae</name>
    <dbReference type="NCBI Taxonomy" id="1754190"/>
    <lineage>
        <taxon>Eukaryota</taxon>
        <taxon>Fungi</taxon>
        <taxon>Fungi incertae sedis</taxon>
        <taxon>Chytridiomycota</taxon>
        <taxon>Chytridiomycota incertae sedis</taxon>
        <taxon>Neocallimastigomycetes</taxon>
        <taxon>Neocallimastigales</taxon>
        <taxon>Neocallimastigaceae</taxon>
        <taxon>Neocallimastix</taxon>
    </lineage>
</organism>
<dbReference type="GO" id="GO:0006890">
    <property type="term" value="P:retrograde vesicle-mediated transport, Golgi to endoplasmic reticulum"/>
    <property type="evidence" value="ECO:0007669"/>
    <property type="project" value="UniProtKB-UniRule"/>
</dbReference>
<dbReference type="SUPFAM" id="SSF64356">
    <property type="entry name" value="SNARE-like"/>
    <property type="match status" value="1"/>
</dbReference>
<feature type="coiled-coil region" evidence="12">
    <location>
        <begin position="118"/>
        <end position="161"/>
    </location>
</feature>
<dbReference type="InterPro" id="IPR011012">
    <property type="entry name" value="Longin-like_dom_sf"/>
</dbReference>
<keyword evidence="6 10" id="KW-0653">Protein transport</keyword>
<dbReference type="STRING" id="1754190.A0A1Y2A8S4"/>
<dbReference type="GO" id="GO:0051645">
    <property type="term" value="P:Golgi localization"/>
    <property type="evidence" value="ECO:0007669"/>
    <property type="project" value="TreeGrafter"/>
</dbReference>
<dbReference type="FunFam" id="3.30.450.60:FF:000003">
    <property type="entry name" value="Coatomer subunit delta"/>
    <property type="match status" value="1"/>
</dbReference>
<reference evidence="14 15" key="1">
    <citation type="submission" date="2016-08" db="EMBL/GenBank/DDBJ databases">
        <title>A Parts List for Fungal Cellulosomes Revealed by Comparative Genomics.</title>
        <authorList>
            <consortium name="DOE Joint Genome Institute"/>
            <person name="Haitjema C.H."/>
            <person name="Gilmore S.P."/>
            <person name="Henske J.K."/>
            <person name="Solomon K.V."/>
            <person name="De Groot R."/>
            <person name="Kuo A."/>
            <person name="Mondo S.J."/>
            <person name="Salamov A.A."/>
            <person name="Labutti K."/>
            <person name="Zhao Z."/>
            <person name="Chiniquy J."/>
            <person name="Barry K."/>
            <person name="Brewer H.M."/>
            <person name="Purvine S.O."/>
            <person name="Wright A.T."/>
            <person name="Boxma B."/>
            <person name="Van Alen T."/>
            <person name="Hackstein J.H."/>
            <person name="Baker S.E."/>
            <person name="Grigoriev I.V."/>
            <person name="O'Malley M.A."/>
        </authorList>
    </citation>
    <scope>NUCLEOTIDE SEQUENCE [LARGE SCALE GENOMIC DNA]</scope>
    <source>
        <strain evidence="14 15">G1</strain>
    </source>
</reference>
<dbReference type="PROSITE" id="PS51072">
    <property type="entry name" value="MHD"/>
    <property type="match status" value="1"/>
</dbReference>
<dbReference type="OrthoDB" id="10266042at2759"/>
<dbReference type="EMBL" id="MCOG01000315">
    <property type="protein sequence ID" value="ORY18901.1"/>
    <property type="molecule type" value="Genomic_DNA"/>
</dbReference>
<keyword evidence="8 10" id="KW-0472">Membrane</keyword>
<dbReference type="SUPFAM" id="SSF49447">
    <property type="entry name" value="Second domain of Mu2 adaptin subunit (ap50) of ap2 adaptor"/>
    <property type="match status" value="1"/>
</dbReference>
<keyword evidence="15" id="KW-1185">Reference proteome</keyword>
<evidence type="ECO:0000256" key="3">
    <source>
        <dbReference type="ARBA" id="ARBA00022448"/>
    </source>
</evidence>
<dbReference type="GO" id="GO:0030126">
    <property type="term" value="C:COPI vesicle coat"/>
    <property type="evidence" value="ECO:0007669"/>
    <property type="project" value="UniProtKB-UniRule"/>
</dbReference>
<feature type="domain" description="MHD" evidence="13">
    <location>
        <begin position="223"/>
        <end position="484"/>
    </location>
</feature>
<evidence type="ECO:0000256" key="2">
    <source>
        <dbReference type="ARBA" id="ARBA00011775"/>
    </source>
</evidence>